<dbReference type="OrthoDB" id="27092at2"/>
<dbReference type="Gene3D" id="1.25.40.10">
    <property type="entry name" value="Tetratricopeptide repeat domain"/>
    <property type="match status" value="1"/>
</dbReference>
<dbReference type="STRING" id="477641.MODMU_2524"/>
<dbReference type="PATRIC" id="fig|477641.3.peg.2403"/>
<dbReference type="HOGENOM" id="CLU_412730_0_0_11"/>
<name>I4EX40_MODI5</name>
<sequence length="620" mass="65772">MSGAPDLGPVERARSAVAGGDWAEAFDLLTGADAEGVLTAADLPLLAEVAYAAGRLDVTIEVWERAYATYLQAGDLDAAAGAAVRVAMHLLFDTALMAPVRGWSARADELLAGRTTSPVHAWLGVVRAYERMLSGDLTGARPWARQAIDVGSACDPAACAIGRVAEARLLILDGDVQQGLSLLEQAGVSTVSGELDPLSTGVVYCEVVCALQGLAQYDLAEQWTEAMERWSQTDATGSLHGRCRVHRAEILRLRGACAEAEAEALIACEELRPYLGRELGWPLTELGRIRLHRGDVEGAEEALLAAHRAGWDPQPGLSLVRLAQGDVATAAAAIRDALAHPVRLPWKERPPDNDLQRVPLLEAQVLTELAAGDVDRARSAAAELEVTAARYGSTALAAGAALARARMRLADGDAVGAELASTEAVRLWSQIGAPYETAVARTTLADAHTASGNEHRAALERRSAQVVFAAVRAAPSVVPSENGAGDEYPAVGAGVFRHEGDYWTVVFDGSTVHVRDLKGMHHLARLLADPGREHHVLELVAAAEDRGRRPDRGRAAGVPRSLLGDAGEMLDARAKDAYRRRLAEIDDDIDEARAVGDAHRVGRPRPNAASSSENSRARSA</sequence>
<dbReference type="OMA" id="QWTEAME"/>
<proteinExistence type="predicted"/>
<accession>I4EX40</accession>
<evidence type="ECO:0000256" key="1">
    <source>
        <dbReference type="SAM" id="MobiDB-lite"/>
    </source>
</evidence>
<protein>
    <submittedName>
        <fullName evidence="2">Response regulator receiver protein</fullName>
    </submittedName>
</protein>
<feature type="compositionally biased region" description="Low complexity" evidence="1">
    <location>
        <begin position="607"/>
        <end position="620"/>
    </location>
</feature>
<evidence type="ECO:0000313" key="2">
    <source>
        <dbReference type="EMBL" id="CCH87953.1"/>
    </source>
</evidence>
<evidence type="ECO:0000313" key="3">
    <source>
        <dbReference type="Proteomes" id="UP000006461"/>
    </source>
</evidence>
<dbReference type="Proteomes" id="UP000006461">
    <property type="component" value="Chromosome"/>
</dbReference>
<dbReference type="KEGG" id="mmar:MODMU_2524"/>
<keyword evidence="3" id="KW-1185">Reference proteome</keyword>
<feature type="region of interest" description="Disordered" evidence="1">
    <location>
        <begin position="593"/>
        <end position="620"/>
    </location>
</feature>
<organism evidence="2 3">
    <name type="scientific">Modestobacter italicus (strain DSM 44449 / CECT 9708 / BC 501)</name>
    <dbReference type="NCBI Taxonomy" id="2732864"/>
    <lineage>
        <taxon>Bacteria</taxon>
        <taxon>Bacillati</taxon>
        <taxon>Actinomycetota</taxon>
        <taxon>Actinomycetes</taxon>
        <taxon>Geodermatophilales</taxon>
        <taxon>Geodermatophilaceae</taxon>
        <taxon>Modestobacter</taxon>
    </lineage>
</organism>
<dbReference type="EMBL" id="FO203431">
    <property type="protein sequence ID" value="CCH87953.1"/>
    <property type="molecule type" value="Genomic_DNA"/>
</dbReference>
<dbReference type="InterPro" id="IPR011990">
    <property type="entry name" value="TPR-like_helical_dom_sf"/>
</dbReference>
<dbReference type="eggNOG" id="COG2909">
    <property type="taxonomic scope" value="Bacteria"/>
</dbReference>
<gene>
    <name evidence="2" type="ordered locus">MODMU_2524</name>
</gene>
<reference evidence="2 3" key="1">
    <citation type="journal article" date="2012" name="J. Bacteriol.">
        <title>Genome Sequence of Radiation-Resistant Modestobacter marinus Strain BC501, a Representative Actinobacterium That Thrives on Calcareous Stone Surfaces.</title>
        <authorList>
            <person name="Normand P."/>
            <person name="Gury J."/>
            <person name="Pujic P."/>
            <person name="Chouaia B."/>
            <person name="Crotti E."/>
            <person name="Brusetti L."/>
            <person name="Daffonchio D."/>
            <person name="Vacherie B."/>
            <person name="Barbe V."/>
            <person name="Medigue C."/>
            <person name="Calteau A."/>
            <person name="Ghodhbane-Gtari F."/>
            <person name="Essoussi I."/>
            <person name="Nouioui I."/>
            <person name="Abbassi-Ghozzi I."/>
            <person name="Gtari M."/>
        </authorList>
    </citation>
    <scope>NUCLEOTIDE SEQUENCE [LARGE SCALE GENOMIC DNA]</scope>
    <source>
        <strain evidence="3">BC 501</strain>
    </source>
</reference>
<dbReference type="AlphaFoldDB" id="I4EX40"/>